<dbReference type="PANTHER" id="PTHR43711">
    <property type="entry name" value="TWO-COMPONENT HISTIDINE KINASE"/>
    <property type="match status" value="1"/>
</dbReference>
<dbReference type="GO" id="GO:0000155">
    <property type="term" value="F:phosphorelay sensor kinase activity"/>
    <property type="evidence" value="ECO:0007669"/>
    <property type="project" value="InterPro"/>
</dbReference>
<proteinExistence type="predicted"/>
<keyword evidence="12" id="KW-0175">Coiled coil</keyword>
<feature type="coiled-coil region" evidence="12">
    <location>
        <begin position="171"/>
        <end position="198"/>
    </location>
</feature>
<dbReference type="Pfam" id="PF10114">
    <property type="entry name" value="PocR"/>
    <property type="match status" value="1"/>
</dbReference>
<dbReference type="SMART" id="SM00388">
    <property type="entry name" value="HisKA"/>
    <property type="match status" value="1"/>
</dbReference>
<dbReference type="GO" id="GO:0005886">
    <property type="term" value="C:plasma membrane"/>
    <property type="evidence" value="ECO:0007669"/>
    <property type="project" value="UniProtKB-SubCell"/>
</dbReference>
<dbReference type="InterPro" id="IPR050736">
    <property type="entry name" value="Sensor_HK_Regulatory"/>
</dbReference>
<dbReference type="CDD" id="cd16922">
    <property type="entry name" value="HATPase_EvgS-ArcB-TorS-like"/>
    <property type="match status" value="1"/>
</dbReference>
<dbReference type="InterPro" id="IPR036097">
    <property type="entry name" value="HisK_dim/P_sf"/>
</dbReference>
<dbReference type="PANTHER" id="PTHR43711:SF1">
    <property type="entry name" value="HISTIDINE KINASE 1"/>
    <property type="match status" value="1"/>
</dbReference>
<evidence type="ECO:0000313" key="15">
    <source>
        <dbReference type="Proteomes" id="UP000198535"/>
    </source>
</evidence>
<dbReference type="EC" id="2.7.13.3" evidence="3"/>
<evidence type="ECO:0000256" key="5">
    <source>
        <dbReference type="ARBA" id="ARBA00022553"/>
    </source>
</evidence>
<keyword evidence="5" id="KW-0597">Phosphoprotein</keyword>
<dbReference type="InterPro" id="IPR003661">
    <property type="entry name" value="HisK_dim/P_dom"/>
</dbReference>
<evidence type="ECO:0000313" key="14">
    <source>
        <dbReference type="EMBL" id="SFM33556.1"/>
    </source>
</evidence>
<keyword evidence="6" id="KW-0808">Transferase</keyword>
<name>A0A1I4Q107_9EURY</name>
<dbReference type="InterPro" id="IPR018771">
    <property type="entry name" value="PocR_dom"/>
</dbReference>
<evidence type="ECO:0000256" key="6">
    <source>
        <dbReference type="ARBA" id="ARBA00022679"/>
    </source>
</evidence>
<dbReference type="Proteomes" id="UP000198535">
    <property type="component" value="Unassembled WGS sequence"/>
</dbReference>
<dbReference type="FunFam" id="3.30.565.10:FF:000023">
    <property type="entry name" value="PAS domain-containing sensor histidine kinase"/>
    <property type="match status" value="1"/>
</dbReference>
<organism evidence="14 15">
    <name type="scientific">Methanolobus profundi</name>
    <dbReference type="NCBI Taxonomy" id="487685"/>
    <lineage>
        <taxon>Archaea</taxon>
        <taxon>Methanobacteriati</taxon>
        <taxon>Methanobacteriota</taxon>
        <taxon>Stenosarchaea group</taxon>
        <taxon>Methanomicrobia</taxon>
        <taxon>Methanosarcinales</taxon>
        <taxon>Methanosarcinaceae</taxon>
        <taxon>Methanolobus</taxon>
    </lineage>
</organism>
<feature type="domain" description="Histidine kinase" evidence="13">
    <location>
        <begin position="205"/>
        <end position="424"/>
    </location>
</feature>
<dbReference type="InterPro" id="IPR003594">
    <property type="entry name" value="HATPase_dom"/>
</dbReference>
<evidence type="ECO:0000256" key="4">
    <source>
        <dbReference type="ARBA" id="ARBA00022475"/>
    </source>
</evidence>
<dbReference type="SUPFAM" id="SSF55874">
    <property type="entry name" value="ATPase domain of HSP90 chaperone/DNA topoisomerase II/histidine kinase"/>
    <property type="match status" value="1"/>
</dbReference>
<protein>
    <recommendedName>
        <fullName evidence="3">histidine kinase</fullName>
        <ecNumber evidence="3">2.7.13.3</ecNumber>
    </recommendedName>
</protein>
<dbReference type="CDD" id="cd00082">
    <property type="entry name" value="HisKA"/>
    <property type="match status" value="1"/>
</dbReference>
<dbReference type="PRINTS" id="PR00344">
    <property type="entry name" value="BCTRLSENSOR"/>
</dbReference>
<comment type="subcellular location">
    <subcellularLocation>
        <location evidence="2">Cell membrane</location>
    </subcellularLocation>
</comment>
<dbReference type="STRING" id="487685.SAMN04488696_1025"/>
<keyword evidence="11" id="KW-0472">Membrane</keyword>
<evidence type="ECO:0000256" key="12">
    <source>
        <dbReference type="SAM" id="Coils"/>
    </source>
</evidence>
<evidence type="ECO:0000259" key="13">
    <source>
        <dbReference type="PROSITE" id="PS50109"/>
    </source>
</evidence>
<dbReference type="Pfam" id="PF02518">
    <property type="entry name" value="HATPase_c"/>
    <property type="match status" value="1"/>
</dbReference>
<dbReference type="InterPro" id="IPR036890">
    <property type="entry name" value="HATPase_C_sf"/>
</dbReference>
<keyword evidence="7" id="KW-0547">Nucleotide-binding</keyword>
<dbReference type="PROSITE" id="PS50109">
    <property type="entry name" value="HIS_KIN"/>
    <property type="match status" value="1"/>
</dbReference>
<evidence type="ECO:0000256" key="1">
    <source>
        <dbReference type="ARBA" id="ARBA00000085"/>
    </source>
</evidence>
<dbReference type="OrthoDB" id="342253at2157"/>
<comment type="catalytic activity">
    <reaction evidence="1">
        <text>ATP + protein L-histidine = ADP + protein N-phospho-L-histidine.</text>
        <dbReference type="EC" id="2.7.13.3"/>
    </reaction>
</comment>
<dbReference type="AlphaFoldDB" id="A0A1I4Q107"/>
<dbReference type="Gene3D" id="3.30.565.10">
    <property type="entry name" value="Histidine kinase-like ATPase, C-terminal domain"/>
    <property type="match status" value="1"/>
</dbReference>
<dbReference type="EMBL" id="FOUJ01000001">
    <property type="protein sequence ID" value="SFM33556.1"/>
    <property type="molecule type" value="Genomic_DNA"/>
</dbReference>
<sequence length="432" mass="48349">MDHRFADIVKIDELRELMVRFDNSPDLPFFIRDVDGDILTASGWTGFIHFHADHNNNGNNCFRRRTSMISPTGAKREIFEHRLDNGLISFEIPIIAEGSLFATAISGQFLLDDGDKVVPGKNADLHCGQGCDTGSDNIVPLFSKDELWKKIDIFCIFADMLICSGLQGVKLKNYESSFSAYEEELAANREELLSLEKMKSELISTFSHELKTPLSIIKGYNELLYDGCLGSLDQSQTNALETSLFNIEKLERMIDSLLYIGMEYSTGHYYNELPLNILEVIEAATMDVTRSLNAKNMNVQTNIPEKVSIIRGDSKKLFQALIHLLDNAIKFSPSGSTITISVTESDDRLILSVQDRGIGIVEERLSCIFDSFYQADGSLTRKYPGIGLGLSICQSIIEQHEGRLHVESKVNEGSTFHIDLPIKERFSGCMSS</sequence>
<evidence type="ECO:0000256" key="8">
    <source>
        <dbReference type="ARBA" id="ARBA00022777"/>
    </source>
</evidence>
<keyword evidence="8 14" id="KW-0418">Kinase</keyword>
<dbReference type="InterPro" id="IPR005467">
    <property type="entry name" value="His_kinase_dom"/>
</dbReference>
<dbReference type="Pfam" id="PF00512">
    <property type="entry name" value="HisKA"/>
    <property type="match status" value="1"/>
</dbReference>
<keyword evidence="15" id="KW-1185">Reference proteome</keyword>
<dbReference type="Gene3D" id="1.10.287.130">
    <property type="match status" value="1"/>
</dbReference>
<evidence type="ECO:0000256" key="11">
    <source>
        <dbReference type="ARBA" id="ARBA00023136"/>
    </source>
</evidence>
<dbReference type="RefSeq" id="WP_177187969.1">
    <property type="nucleotide sequence ID" value="NZ_FOUJ01000001.1"/>
</dbReference>
<evidence type="ECO:0000256" key="3">
    <source>
        <dbReference type="ARBA" id="ARBA00012438"/>
    </source>
</evidence>
<reference evidence="15" key="1">
    <citation type="submission" date="2016-10" db="EMBL/GenBank/DDBJ databases">
        <authorList>
            <person name="Varghese N."/>
            <person name="Submissions S."/>
        </authorList>
    </citation>
    <scope>NUCLEOTIDE SEQUENCE [LARGE SCALE GENOMIC DNA]</scope>
    <source>
        <strain evidence="15">Mob M</strain>
    </source>
</reference>
<dbReference type="InterPro" id="IPR004358">
    <property type="entry name" value="Sig_transdc_His_kin-like_C"/>
</dbReference>
<dbReference type="GO" id="GO:0005524">
    <property type="term" value="F:ATP binding"/>
    <property type="evidence" value="ECO:0007669"/>
    <property type="project" value="UniProtKB-KW"/>
</dbReference>
<gene>
    <name evidence="14" type="ORF">SAMN04488696_1025</name>
</gene>
<keyword evidence="10" id="KW-0902">Two-component regulatory system</keyword>
<accession>A0A1I4Q107</accession>
<dbReference type="SUPFAM" id="SSF47384">
    <property type="entry name" value="Homodimeric domain of signal transducing histidine kinase"/>
    <property type="match status" value="1"/>
</dbReference>
<keyword evidence="4" id="KW-1003">Cell membrane</keyword>
<keyword evidence="9" id="KW-0067">ATP-binding</keyword>
<dbReference type="SMART" id="SM00387">
    <property type="entry name" value="HATPase_c"/>
    <property type="match status" value="1"/>
</dbReference>
<evidence type="ECO:0000256" key="2">
    <source>
        <dbReference type="ARBA" id="ARBA00004236"/>
    </source>
</evidence>
<evidence type="ECO:0000256" key="9">
    <source>
        <dbReference type="ARBA" id="ARBA00022840"/>
    </source>
</evidence>
<evidence type="ECO:0000256" key="7">
    <source>
        <dbReference type="ARBA" id="ARBA00022741"/>
    </source>
</evidence>
<evidence type="ECO:0000256" key="10">
    <source>
        <dbReference type="ARBA" id="ARBA00023012"/>
    </source>
</evidence>